<dbReference type="KEGG" id="bda:FSZ17_13640"/>
<dbReference type="SUPFAM" id="SSF55729">
    <property type="entry name" value="Acyl-CoA N-acyltransferases (Nat)"/>
    <property type="match status" value="1"/>
</dbReference>
<feature type="domain" description="N-acetyltransferase" evidence="1">
    <location>
        <begin position="18"/>
        <end position="219"/>
    </location>
</feature>
<proteinExistence type="predicted"/>
<dbReference type="OrthoDB" id="9811121at2"/>
<gene>
    <name evidence="2" type="ORF">FSZ17_13640</name>
</gene>
<dbReference type="AlphaFoldDB" id="A0A5B8Z542"/>
<organism evidence="2 3">
    <name type="scientific">Cytobacillus dafuensis</name>
    <name type="common">Bacillus dafuensis</name>
    <dbReference type="NCBI Taxonomy" id="1742359"/>
    <lineage>
        <taxon>Bacteria</taxon>
        <taxon>Bacillati</taxon>
        <taxon>Bacillota</taxon>
        <taxon>Bacilli</taxon>
        <taxon>Bacillales</taxon>
        <taxon>Bacillaceae</taxon>
        <taxon>Cytobacillus</taxon>
    </lineage>
</organism>
<evidence type="ECO:0000313" key="3">
    <source>
        <dbReference type="Proteomes" id="UP000321555"/>
    </source>
</evidence>
<accession>A0A5B8Z542</accession>
<name>A0A5B8Z542_CYTDA</name>
<dbReference type="RefSeq" id="WP_057770940.1">
    <property type="nucleotide sequence ID" value="NZ_CP042593.1"/>
</dbReference>
<evidence type="ECO:0000313" key="2">
    <source>
        <dbReference type="EMBL" id="QED48195.1"/>
    </source>
</evidence>
<dbReference type="Proteomes" id="UP000321555">
    <property type="component" value="Chromosome"/>
</dbReference>
<dbReference type="GO" id="GO:0016747">
    <property type="term" value="F:acyltransferase activity, transferring groups other than amino-acyl groups"/>
    <property type="evidence" value="ECO:0007669"/>
    <property type="project" value="InterPro"/>
</dbReference>
<sequence>MPYKSEFYAFNQEKPIPIVIRNYLQSDFDELIQIQTECFPPPFPAELWWNKNQLKNHATLFPEGALCVEVEGQLAGSITGVCVDFDPTHPSHNWEEITDSGYIRNHNPQGNTLYIVDISVRPKFRKLGLGYYMMQAMYQVVVQLGLERLLGGGRMPGYAQKSDKMTPVQYVESVIKGESKDPVITFLLKCGRTPVSIIEDYIDDEESHNHAVLMEWKNPFK</sequence>
<dbReference type="InterPro" id="IPR016181">
    <property type="entry name" value="Acyl_CoA_acyltransferase"/>
</dbReference>
<keyword evidence="3" id="KW-1185">Reference proteome</keyword>
<keyword evidence="2" id="KW-0808">Transferase</keyword>
<protein>
    <submittedName>
        <fullName evidence="2">GNAT family N-acetyltransferase</fullName>
    </submittedName>
</protein>
<evidence type="ECO:0000259" key="1">
    <source>
        <dbReference type="PROSITE" id="PS51186"/>
    </source>
</evidence>
<dbReference type="PROSITE" id="PS51186">
    <property type="entry name" value="GNAT"/>
    <property type="match status" value="1"/>
</dbReference>
<dbReference type="Pfam" id="PF00583">
    <property type="entry name" value="Acetyltransf_1"/>
    <property type="match status" value="1"/>
</dbReference>
<dbReference type="CDD" id="cd04301">
    <property type="entry name" value="NAT_SF"/>
    <property type="match status" value="1"/>
</dbReference>
<dbReference type="Gene3D" id="3.40.630.30">
    <property type="match status" value="1"/>
</dbReference>
<reference evidence="3" key="1">
    <citation type="submission" date="2019-08" db="EMBL/GenBank/DDBJ databases">
        <authorList>
            <person name="Zheng X."/>
        </authorList>
    </citation>
    <scope>NUCLEOTIDE SEQUENCE [LARGE SCALE GENOMIC DNA]</scope>
    <source>
        <strain evidence="3">FJAT-25496</strain>
    </source>
</reference>
<dbReference type="EMBL" id="CP042593">
    <property type="protein sequence ID" value="QED48195.1"/>
    <property type="molecule type" value="Genomic_DNA"/>
</dbReference>
<dbReference type="STRING" id="1742359.GCA_001439625_01796"/>
<dbReference type="InterPro" id="IPR000182">
    <property type="entry name" value="GNAT_dom"/>
</dbReference>